<dbReference type="Pfam" id="PF01112">
    <property type="entry name" value="Asparaginase_2"/>
    <property type="match status" value="1"/>
</dbReference>
<accession>A0A3D9FI90</accession>
<feature type="signal peptide" evidence="8">
    <location>
        <begin position="1"/>
        <end position="20"/>
    </location>
</feature>
<keyword evidence="1" id="KW-0645">Protease</keyword>
<proteinExistence type="predicted"/>
<evidence type="ECO:0000256" key="6">
    <source>
        <dbReference type="PIRSR" id="PIRSR600246-2"/>
    </source>
</evidence>
<sequence>MRFRLLLAFGALMLGSQASAQSGAEGRWTLVIHGGAGTIERDRITAEQDAAIRAALSHALETGSAILRGGGTSMDAIEATIRELEDDPNFNAGRGAVFTYDGTIEHDASIMDGTTRAAGAVTGTSHTRHPVTLARRVMTESPHVFLRGSGADEFSLAQRLEQVENSWFETDRRRRQLEEFLAGETAGLSAYDVDLKYGTVGAVAVDTNGNVAAATSTGGMTGKRWGRIGDSPVIGAGTYADNRGCAVSATGSGEYFIRVGVAHEICAQIRFRFQQNLAAARASVPVDEEGVPEYYVHASEFGLEANEVQEIADSVIAEMAELGGTGGVIVTTPWGTGTYSFNTPGMYRGMASSEGGASVAIYGDE</sequence>
<dbReference type="GO" id="GO:0008233">
    <property type="term" value="F:peptidase activity"/>
    <property type="evidence" value="ECO:0007669"/>
    <property type="project" value="UniProtKB-KW"/>
</dbReference>
<keyword evidence="2" id="KW-0378">Hydrolase</keyword>
<name>A0A3D9FI90_9SPHN</name>
<keyword evidence="10" id="KW-1185">Reference proteome</keyword>
<dbReference type="CDD" id="cd04701">
    <property type="entry name" value="Asparaginase_2"/>
    <property type="match status" value="1"/>
</dbReference>
<feature type="binding site" evidence="6">
    <location>
        <begin position="227"/>
        <end position="230"/>
    </location>
    <ligand>
        <name>substrate</name>
    </ligand>
</feature>
<dbReference type="Gene3D" id="3.60.20.30">
    <property type="entry name" value="(Glycosyl)asparaginase"/>
    <property type="match status" value="1"/>
</dbReference>
<feature type="binding site" evidence="6">
    <location>
        <begin position="250"/>
        <end position="253"/>
    </location>
    <ligand>
        <name>substrate</name>
    </ligand>
</feature>
<protein>
    <recommendedName>
        <fullName evidence="4">Isoaspartyl peptidase</fullName>
    </recommendedName>
</protein>
<dbReference type="GO" id="GO:0016811">
    <property type="term" value="F:hydrolase activity, acting on carbon-nitrogen (but not peptide) bonds, in linear amides"/>
    <property type="evidence" value="ECO:0007669"/>
    <property type="project" value="UniProtKB-ARBA"/>
</dbReference>
<evidence type="ECO:0000313" key="10">
    <source>
        <dbReference type="Proteomes" id="UP000256310"/>
    </source>
</evidence>
<feature type="chain" id="PRO_5017783145" description="Isoaspartyl peptidase" evidence="8">
    <location>
        <begin position="21"/>
        <end position="365"/>
    </location>
</feature>
<dbReference type="AlphaFoldDB" id="A0A3D9FI90"/>
<evidence type="ECO:0000256" key="4">
    <source>
        <dbReference type="ARBA" id="ARBA00069124"/>
    </source>
</evidence>
<dbReference type="OrthoDB" id="9780217at2"/>
<evidence type="ECO:0000256" key="7">
    <source>
        <dbReference type="PIRSR" id="PIRSR600246-3"/>
    </source>
</evidence>
<evidence type="ECO:0000313" key="9">
    <source>
        <dbReference type="EMBL" id="RED17282.1"/>
    </source>
</evidence>
<feature type="site" description="Cleavage; by autolysis" evidence="7">
    <location>
        <begin position="198"/>
        <end position="199"/>
    </location>
</feature>
<comment type="caution">
    <text evidence="9">The sequence shown here is derived from an EMBL/GenBank/DDBJ whole genome shotgun (WGS) entry which is preliminary data.</text>
</comment>
<organism evidence="9 10">
    <name type="scientific">Parasphingopyxis lamellibrachiae</name>
    <dbReference type="NCBI Taxonomy" id="680125"/>
    <lineage>
        <taxon>Bacteria</taxon>
        <taxon>Pseudomonadati</taxon>
        <taxon>Pseudomonadota</taxon>
        <taxon>Alphaproteobacteria</taxon>
        <taxon>Sphingomonadales</taxon>
        <taxon>Sphingomonadaceae</taxon>
        <taxon>Parasphingopyxis</taxon>
    </lineage>
</organism>
<dbReference type="Proteomes" id="UP000256310">
    <property type="component" value="Unassembled WGS sequence"/>
</dbReference>
<dbReference type="RefSeq" id="WP_116236576.1">
    <property type="nucleotide sequence ID" value="NZ_QRDP01000004.1"/>
</dbReference>
<dbReference type="InterPro" id="IPR000246">
    <property type="entry name" value="Peptidase_T2"/>
</dbReference>
<dbReference type="FunFam" id="3.60.20.30:FF:000001">
    <property type="entry name" value="Isoaspartyl peptidase/L-asparaginase"/>
    <property type="match status" value="1"/>
</dbReference>
<evidence type="ECO:0000256" key="3">
    <source>
        <dbReference type="ARBA" id="ARBA00022813"/>
    </source>
</evidence>
<keyword evidence="8" id="KW-0732">Signal</keyword>
<dbReference type="PANTHER" id="PTHR10188:SF6">
    <property type="entry name" value="N(4)-(BETA-N-ACETYLGLUCOSAMINYL)-L-ASPARAGINASE"/>
    <property type="match status" value="1"/>
</dbReference>
<dbReference type="GO" id="GO:0006508">
    <property type="term" value="P:proteolysis"/>
    <property type="evidence" value="ECO:0007669"/>
    <property type="project" value="UniProtKB-KW"/>
</dbReference>
<evidence type="ECO:0000256" key="8">
    <source>
        <dbReference type="SAM" id="SignalP"/>
    </source>
</evidence>
<feature type="active site" description="Nucleophile" evidence="5">
    <location>
        <position position="199"/>
    </location>
</feature>
<dbReference type="EMBL" id="QRDP01000004">
    <property type="protein sequence ID" value="RED17282.1"/>
    <property type="molecule type" value="Genomic_DNA"/>
</dbReference>
<dbReference type="PANTHER" id="PTHR10188">
    <property type="entry name" value="L-ASPARAGINASE"/>
    <property type="match status" value="1"/>
</dbReference>
<reference evidence="9 10" key="1">
    <citation type="submission" date="2018-07" db="EMBL/GenBank/DDBJ databases">
        <title>Genomic Encyclopedia of Type Strains, Phase IV (KMG-IV): sequencing the most valuable type-strain genomes for metagenomic binning, comparative biology and taxonomic classification.</title>
        <authorList>
            <person name="Goeker M."/>
        </authorList>
    </citation>
    <scope>NUCLEOTIDE SEQUENCE [LARGE SCALE GENOMIC DNA]</scope>
    <source>
        <strain evidence="9 10">DSM 26725</strain>
    </source>
</reference>
<evidence type="ECO:0000256" key="1">
    <source>
        <dbReference type="ARBA" id="ARBA00022670"/>
    </source>
</evidence>
<evidence type="ECO:0000256" key="2">
    <source>
        <dbReference type="ARBA" id="ARBA00022801"/>
    </source>
</evidence>
<dbReference type="InterPro" id="IPR029055">
    <property type="entry name" value="Ntn_hydrolases_N"/>
</dbReference>
<gene>
    <name evidence="9" type="ORF">DFR46_2322</name>
</gene>
<dbReference type="SUPFAM" id="SSF56235">
    <property type="entry name" value="N-terminal nucleophile aminohydrolases (Ntn hydrolases)"/>
    <property type="match status" value="1"/>
</dbReference>
<keyword evidence="3" id="KW-0068">Autocatalytic cleavage</keyword>
<evidence type="ECO:0000256" key="5">
    <source>
        <dbReference type="PIRSR" id="PIRSR600246-1"/>
    </source>
</evidence>